<name>A0ABM1KWS9_GEKJA</name>
<sequence>MVEVGFCCHRVSTLITDQLANGGTYQKKEEGPRNIAGNVVMSLPVCTGSDVITMVIPGQCPIQGAGLGPGLQWAIPQLSLSCLLRNVPLVLYISSAHPMGASAFRIQRVQSADDCQDHTTHFRPTFALAGEPLVLQCPPFQYKNMDSSDLALNLTWYKNGSTTLIPAGSGENRILSQDDMLWFLPASLQDSGEYICTRRNASYCADVSIYLQVFDKSASQEISFPQKAFTRSPGKVVCPNLKGFVQKDASYELKWYKASTPLNIDNEKFTALKGTDYLIINSVTSDDAGYYTCQLTFEHETTQYNVTRTVRLQTLDPVRKSIPVIIYPTERITLAAMGSRLIIPCKVYIAASHEFYTDVWWQANDTDIDLVYRKGRVTEGKRHIQEFNTDFKCVATNTRGFQVHTTQVKRE</sequence>
<dbReference type="InterPro" id="IPR015621">
    <property type="entry name" value="IL-1_rcpt_fam"/>
</dbReference>
<evidence type="ECO:0000256" key="2">
    <source>
        <dbReference type="ARBA" id="ARBA00009752"/>
    </source>
</evidence>
<comment type="subcellular location">
    <subcellularLocation>
        <location evidence="1">Membrane</location>
        <topology evidence="1">Single-pass type I membrane protein</topology>
    </subcellularLocation>
</comment>
<evidence type="ECO:0000256" key="7">
    <source>
        <dbReference type="ARBA" id="ARBA00023136"/>
    </source>
</evidence>
<dbReference type="PRINTS" id="PR01536">
    <property type="entry name" value="INTRLKN1R12F"/>
</dbReference>
<keyword evidence="10" id="KW-0325">Glycoprotein</keyword>
<evidence type="ECO:0000256" key="11">
    <source>
        <dbReference type="ARBA" id="ARBA00023319"/>
    </source>
</evidence>
<dbReference type="GeneID" id="107120036"/>
<comment type="similarity">
    <text evidence="2">Belongs to the interleukin-1 receptor family.</text>
</comment>
<evidence type="ECO:0000256" key="5">
    <source>
        <dbReference type="ARBA" id="ARBA00022737"/>
    </source>
</evidence>
<keyword evidence="4" id="KW-0732">Signal</keyword>
<keyword evidence="6" id="KW-1133">Transmembrane helix</keyword>
<dbReference type="Gene3D" id="2.60.40.10">
    <property type="entry name" value="Immunoglobulins"/>
    <property type="match status" value="3"/>
</dbReference>
<dbReference type="InterPro" id="IPR007110">
    <property type="entry name" value="Ig-like_dom"/>
</dbReference>
<dbReference type="InterPro" id="IPR003599">
    <property type="entry name" value="Ig_sub"/>
</dbReference>
<dbReference type="PANTHER" id="PTHR11890">
    <property type="entry name" value="INTERLEUKIN-1 RECEPTOR FAMILY MEMBER"/>
    <property type="match status" value="1"/>
</dbReference>
<keyword evidence="7" id="KW-0472">Membrane</keyword>
<feature type="domain" description="Ig-like" evidence="12">
    <location>
        <begin position="130"/>
        <end position="208"/>
    </location>
</feature>
<dbReference type="InterPro" id="IPR004077">
    <property type="entry name" value="IL-1_rcpt_II-typ"/>
</dbReference>
<dbReference type="PROSITE" id="PS50835">
    <property type="entry name" value="IG_LIKE"/>
    <property type="match status" value="2"/>
</dbReference>
<keyword evidence="13" id="KW-1185">Reference proteome</keyword>
<keyword evidence="3" id="KW-0812">Transmembrane</keyword>
<evidence type="ECO:0000256" key="9">
    <source>
        <dbReference type="ARBA" id="ARBA00023170"/>
    </source>
</evidence>
<accession>A0ABM1KWS9</accession>
<feature type="domain" description="Ig-like" evidence="12">
    <location>
        <begin position="236"/>
        <end position="307"/>
    </location>
</feature>
<dbReference type="SMART" id="SM00409">
    <property type="entry name" value="IG"/>
    <property type="match status" value="3"/>
</dbReference>
<evidence type="ECO:0000256" key="1">
    <source>
        <dbReference type="ARBA" id="ARBA00004479"/>
    </source>
</evidence>
<dbReference type="InterPro" id="IPR013783">
    <property type="entry name" value="Ig-like_fold"/>
</dbReference>
<feature type="non-terminal residue" evidence="14">
    <location>
        <position position="411"/>
    </location>
</feature>
<dbReference type="RefSeq" id="XP_015278166.1">
    <property type="nucleotide sequence ID" value="XM_015422680.1"/>
</dbReference>
<dbReference type="SUPFAM" id="SSF48726">
    <property type="entry name" value="Immunoglobulin"/>
    <property type="match status" value="2"/>
</dbReference>
<protein>
    <submittedName>
        <fullName evidence="14">Interleukin-1 receptor type 2-like</fullName>
    </submittedName>
</protein>
<evidence type="ECO:0000256" key="4">
    <source>
        <dbReference type="ARBA" id="ARBA00022729"/>
    </source>
</evidence>
<dbReference type="InterPro" id="IPR004074">
    <property type="entry name" value="IL-1_rcpt_I/II-typ"/>
</dbReference>
<keyword evidence="11" id="KW-0393">Immunoglobulin domain</keyword>
<evidence type="ECO:0000256" key="10">
    <source>
        <dbReference type="ARBA" id="ARBA00023180"/>
    </source>
</evidence>
<evidence type="ECO:0000256" key="6">
    <source>
        <dbReference type="ARBA" id="ARBA00022989"/>
    </source>
</evidence>
<evidence type="ECO:0000259" key="12">
    <source>
        <dbReference type="PROSITE" id="PS50835"/>
    </source>
</evidence>
<keyword evidence="5" id="KW-0677">Repeat</keyword>
<dbReference type="PANTHER" id="PTHR11890:SF3">
    <property type="entry name" value="INTERLEUKIN-1 RECEPTOR TYPE 2"/>
    <property type="match status" value="1"/>
</dbReference>
<proteinExistence type="inferred from homology"/>
<dbReference type="Proteomes" id="UP000694871">
    <property type="component" value="Unplaced"/>
</dbReference>
<gene>
    <name evidence="14" type="primary">LOC107120036</name>
</gene>
<evidence type="ECO:0000313" key="14">
    <source>
        <dbReference type="RefSeq" id="XP_015278166.1"/>
    </source>
</evidence>
<keyword evidence="9" id="KW-0675">Receptor</keyword>
<dbReference type="PRINTS" id="PR01539">
    <property type="entry name" value="INTRLEUKN1R2"/>
</dbReference>
<dbReference type="InterPro" id="IPR036179">
    <property type="entry name" value="Ig-like_dom_sf"/>
</dbReference>
<evidence type="ECO:0000256" key="8">
    <source>
        <dbReference type="ARBA" id="ARBA00023157"/>
    </source>
</evidence>
<evidence type="ECO:0000313" key="13">
    <source>
        <dbReference type="Proteomes" id="UP000694871"/>
    </source>
</evidence>
<evidence type="ECO:0000256" key="3">
    <source>
        <dbReference type="ARBA" id="ARBA00022692"/>
    </source>
</evidence>
<dbReference type="Pfam" id="PF13895">
    <property type="entry name" value="Ig_2"/>
    <property type="match status" value="1"/>
</dbReference>
<organism evidence="13 14">
    <name type="scientific">Gekko japonicus</name>
    <name type="common">Schlegel's Japanese gecko</name>
    <dbReference type="NCBI Taxonomy" id="146911"/>
    <lineage>
        <taxon>Eukaryota</taxon>
        <taxon>Metazoa</taxon>
        <taxon>Chordata</taxon>
        <taxon>Craniata</taxon>
        <taxon>Vertebrata</taxon>
        <taxon>Euteleostomi</taxon>
        <taxon>Lepidosauria</taxon>
        <taxon>Squamata</taxon>
        <taxon>Bifurcata</taxon>
        <taxon>Gekkota</taxon>
        <taxon>Gekkonidae</taxon>
        <taxon>Gekkoninae</taxon>
        <taxon>Gekko</taxon>
    </lineage>
</organism>
<keyword evidence="8" id="KW-1015">Disulfide bond</keyword>
<reference evidence="14" key="1">
    <citation type="submission" date="2025-08" db="UniProtKB">
        <authorList>
            <consortium name="RefSeq"/>
        </authorList>
    </citation>
    <scope>IDENTIFICATION</scope>
</reference>